<evidence type="ECO:0000259" key="1">
    <source>
        <dbReference type="PROSITE" id="PS50943"/>
    </source>
</evidence>
<organism evidence="2 3">
    <name type="scientific">Actinokineospora diospyrosa</name>
    <dbReference type="NCBI Taxonomy" id="103728"/>
    <lineage>
        <taxon>Bacteria</taxon>
        <taxon>Bacillati</taxon>
        <taxon>Actinomycetota</taxon>
        <taxon>Actinomycetes</taxon>
        <taxon>Pseudonocardiales</taxon>
        <taxon>Pseudonocardiaceae</taxon>
        <taxon>Actinokineospora</taxon>
    </lineage>
</organism>
<dbReference type="SUPFAM" id="SSF47413">
    <property type="entry name" value="lambda repressor-like DNA-binding domains"/>
    <property type="match status" value="1"/>
</dbReference>
<dbReference type="Pfam" id="PF19054">
    <property type="entry name" value="DUF5753"/>
    <property type="match status" value="1"/>
</dbReference>
<dbReference type="EMBL" id="JAMTCO010000006">
    <property type="protein sequence ID" value="MCP2269973.1"/>
    <property type="molecule type" value="Genomic_DNA"/>
</dbReference>
<dbReference type="Proteomes" id="UP001205185">
    <property type="component" value="Unassembled WGS sequence"/>
</dbReference>
<protein>
    <submittedName>
        <fullName evidence="2">Helix-turn-helix domain-containing protein</fullName>
    </submittedName>
</protein>
<evidence type="ECO:0000313" key="2">
    <source>
        <dbReference type="EMBL" id="MCP2269973.1"/>
    </source>
</evidence>
<dbReference type="InterPro" id="IPR010982">
    <property type="entry name" value="Lambda_DNA-bd_dom_sf"/>
</dbReference>
<keyword evidence="3" id="KW-1185">Reference proteome</keyword>
<dbReference type="InterPro" id="IPR043917">
    <property type="entry name" value="DUF5753"/>
</dbReference>
<reference evidence="2 3" key="1">
    <citation type="submission" date="2022-06" db="EMBL/GenBank/DDBJ databases">
        <title>Genomic Encyclopedia of Archaeal and Bacterial Type Strains, Phase II (KMG-II): from individual species to whole genera.</title>
        <authorList>
            <person name="Goeker M."/>
        </authorList>
    </citation>
    <scope>NUCLEOTIDE SEQUENCE [LARGE SCALE GENOMIC DNA]</scope>
    <source>
        <strain evidence="2 3">DSM 44255</strain>
    </source>
</reference>
<dbReference type="RefSeq" id="WP_253886957.1">
    <property type="nucleotide sequence ID" value="NZ_BAAAVB010000013.1"/>
</dbReference>
<accession>A0ABT1IBP4</accession>
<evidence type="ECO:0000313" key="3">
    <source>
        <dbReference type="Proteomes" id="UP001205185"/>
    </source>
</evidence>
<feature type="domain" description="HTH cro/C1-type" evidence="1">
    <location>
        <begin position="23"/>
        <end position="76"/>
    </location>
</feature>
<gene>
    <name evidence="2" type="ORF">LV75_002474</name>
</gene>
<dbReference type="Pfam" id="PF13560">
    <property type="entry name" value="HTH_31"/>
    <property type="match status" value="1"/>
</dbReference>
<comment type="caution">
    <text evidence="2">The sequence shown here is derived from an EMBL/GenBank/DDBJ whole genome shotgun (WGS) entry which is preliminary data.</text>
</comment>
<dbReference type="PROSITE" id="PS50943">
    <property type="entry name" value="HTH_CROC1"/>
    <property type="match status" value="1"/>
</dbReference>
<name>A0ABT1IBP4_9PSEU</name>
<sequence>MENGRAELRPLVLRHWLAEYLCAARDAATMNQAAAAKALGWSVSKLNRVETAAVGIQMTDAKALLDLYRVTDPDTVERVLAMARRARRRDPFAPYRKHFSEPYDLLTAYEASASEIWSVDTVVLPGLLQTRDYAHALLSVRHADEPFEALLRARMVRQRLLDDGPKLTFVLDEALLRRRIGGAQVFLEQLAQLHELASRPDLDVLVLPFTSSAHLGLWEPFMVIEIPGSPLADDPNEIVVYRESGDSEHLLRGADKQIKTYRDGYRAAAAQALGAVESLALIAELRDRLAAELAR</sequence>
<proteinExistence type="predicted"/>
<dbReference type="InterPro" id="IPR001387">
    <property type="entry name" value="Cro/C1-type_HTH"/>
</dbReference>